<keyword evidence="3" id="KW-1185">Reference proteome</keyword>
<evidence type="ECO:0000313" key="3">
    <source>
        <dbReference type="Proteomes" id="UP000729402"/>
    </source>
</evidence>
<dbReference type="EMBL" id="JAAALK010000282">
    <property type="protein sequence ID" value="KAG8079894.1"/>
    <property type="molecule type" value="Genomic_DNA"/>
</dbReference>
<protein>
    <submittedName>
        <fullName evidence="2">Uncharacterized protein</fullName>
    </submittedName>
</protein>
<dbReference type="AlphaFoldDB" id="A0A8J5W691"/>
<evidence type="ECO:0000313" key="2">
    <source>
        <dbReference type="EMBL" id="KAG8079894.1"/>
    </source>
</evidence>
<proteinExistence type="predicted"/>
<sequence>MTQIPSYINPPIRFGILVDIYRTCPSPSTNRCCGCRRRPHRPLRPSPGKQPPSAGAGGEDGARQASHFPGSRSLPLLQFFTVDISLEAKATHQFLPSNAIVSRARTAIHMHGQAAPPKFPFEHYIPFITSSDCPHQQKGRSDLCNYISLWKARGTTAKDKEAHQPITNKLAFVLLAQETMA</sequence>
<evidence type="ECO:0000256" key="1">
    <source>
        <dbReference type="SAM" id="MobiDB-lite"/>
    </source>
</evidence>
<gene>
    <name evidence="2" type="ORF">GUJ93_ZPchr0007g5269</name>
</gene>
<dbReference type="Proteomes" id="UP000729402">
    <property type="component" value="Unassembled WGS sequence"/>
</dbReference>
<accession>A0A8J5W691</accession>
<reference evidence="2" key="1">
    <citation type="journal article" date="2021" name="bioRxiv">
        <title>Whole Genome Assembly and Annotation of Northern Wild Rice, Zizania palustris L., Supports a Whole Genome Duplication in the Zizania Genus.</title>
        <authorList>
            <person name="Haas M."/>
            <person name="Kono T."/>
            <person name="Macchietto M."/>
            <person name="Millas R."/>
            <person name="McGilp L."/>
            <person name="Shao M."/>
            <person name="Duquette J."/>
            <person name="Hirsch C.N."/>
            <person name="Kimball J."/>
        </authorList>
    </citation>
    <scope>NUCLEOTIDE SEQUENCE</scope>
    <source>
        <tissue evidence="2">Fresh leaf tissue</tissue>
    </source>
</reference>
<feature type="region of interest" description="Disordered" evidence="1">
    <location>
        <begin position="32"/>
        <end position="67"/>
    </location>
</feature>
<organism evidence="2 3">
    <name type="scientific">Zizania palustris</name>
    <name type="common">Northern wild rice</name>
    <dbReference type="NCBI Taxonomy" id="103762"/>
    <lineage>
        <taxon>Eukaryota</taxon>
        <taxon>Viridiplantae</taxon>
        <taxon>Streptophyta</taxon>
        <taxon>Embryophyta</taxon>
        <taxon>Tracheophyta</taxon>
        <taxon>Spermatophyta</taxon>
        <taxon>Magnoliopsida</taxon>
        <taxon>Liliopsida</taxon>
        <taxon>Poales</taxon>
        <taxon>Poaceae</taxon>
        <taxon>BOP clade</taxon>
        <taxon>Oryzoideae</taxon>
        <taxon>Oryzeae</taxon>
        <taxon>Zizaniinae</taxon>
        <taxon>Zizania</taxon>
    </lineage>
</organism>
<name>A0A8J5W691_ZIZPA</name>
<reference evidence="2" key="2">
    <citation type="submission" date="2021-02" db="EMBL/GenBank/DDBJ databases">
        <authorList>
            <person name="Kimball J.A."/>
            <person name="Haas M.W."/>
            <person name="Macchietto M."/>
            <person name="Kono T."/>
            <person name="Duquette J."/>
            <person name="Shao M."/>
        </authorList>
    </citation>
    <scope>NUCLEOTIDE SEQUENCE</scope>
    <source>
        <tissue evidence="2">Fresh leaf tissue</tissue>
    </source>
</reference>
<feature type="compositionally biased region" description="Basic residues" evidence="1">
    <location>
        <begin position="34"/>
        <end position="43"/>
    </location>
</feature>
<comment type="caution">
    <text evidence="2">The sequence shown here is derived from an EMBL/GenBank/DDBJ whole genome shotgun (WGS) entry which is preliminary data.</text>
</comment>